<comment type="caution">
    <text evidence="10">The sequence shown here is derived from an EMBL/GenBank/DDBJ whole genome shotgun (WGS) entry which is preliminary data.</text>
</comment>
<evidence type="ECO:0000256" key="2">
    <source>
        <dbReference type="ARBA" id="ARBA00010617"/>
    </source>
</evidence>
<evidence type="ECO:0000256" key="6">
    <source>
        <dbReference type="ARBA" id="ARBA00023004"/>
    </source>
</evidence>
<evidence type="ECO:0000256" key="9">
    <source>
        <dbReference type="RuleBase" id="RU000461"/>
    </source>
</evidence>
<dbReference type="STRING" id="656916.A0A2G7GB83"/>
<dbReference type="AlphaFoldDB" id="A0A2G7GB83"/>
<dbReference type="InterPro" id="IPR017972">
    <property type="entry name" value="Cyt_P450_CS"/>
</dbReference>
<evidence type="ECO:0008006" key="12">
    <source>
        <dbReference type="Google" id="ProtNLM"/>
    </source>
</evidence>
<dbReference type="PANTHER" id="PTHR24305:SF210">
    <property type="entry name" value="CYTOCHROME P450 MONOOXYGENASE ASQL-RELATED"/>
    <property type="match status" value="1"/>
</dbReference>
<dbReference type="InterPro" id="IPR050121">
    <property type="entry name" value="Cytochrome_P450_monoxygenase"/>
</dbReference>
<evidence type="ECO:0000313" key="11">
    <source>
        <dbReference type="Proteomes" id="UP000231358"/>
    </source>
</evidence>
<dbReference type="Gene3D" id="1.10.630.10">
    <property type="entry name" value="Cytochrome P450"/>
    <property type="match status" value="1"/>
</dbReference>
<dbReference type="PRINTS" id="PR00463">
    <property type="entry name" value="EP450I"/>
</dbReference>
<reference evidence="10 11" key="1">
    <citation type="submission" date="2017-05" db="EMBL/GenBank/DDBJ databases">
        <title>Genome sequence for an aflatoxigenic pathogen of Argentinian peanut, Aspergillus arachidicola.</title>
        <authorList>
            <person name="Moore G."/>
            <person name="Beltz S.B."/>
            <person name="Mack B.M."/>
        </authorList>
    </citation>
    <scope>NUCLEOTIDE SEQUENCE [LARGE SCALE GENOMIC DNA]</scope>
    <source>
        <strain evidence="10 11">CBS 117610</strain>
    </source>
</reference>
<dbReference type="GO" id="GO:0020037">
    <property type="term" value="F:heme binding"/>
    <property type="evidence" value="ECO:0007669"/>
    <property type="project" value="InterPro"/>
</dbReference>
<comment type="similarity">
    <text evidence="2 9">Belongs to the cytochrome P450 family.</text>
</comment>
<dbReference type="InterPro" id="IPR001128">
    <property type="entry name" value="Cyt_P450"/>
</dbReference>
<sequence>MLSAFMLPSWSLPGYEIVWECFLLIILIRAGIIAYRLWFHPLKSVPGPRLAAATSLYLRYHEVIEHGGLTKRLPHLHKLYSEGFQSNVIRIAPNHVHINDPTGYKMIFGSKPVFRKCGDFFASAQGIHTIVTTDDPRRHRVLRNTASPLFSSRQMDRSFLIGRSQIKQAADRMLHSSQGGNPVDLLSYFQAMMTNIVAKSLLCSKELVCYDAPKSGWMSVHHFLNQYRWLIADIPGLVRLGLKLLELSPSWISRVSVGFKDLYEHCRNVRNELLGSRKCHTVLHLDDDAARNLTNSDLSTLFQQAAIYLLAGTTTAMTLTVACFHILKSPGIRERLQIELDEFDRRTPGGLSGSQLDWRELTRLKYLDAVIKESLRIIPPIPGLLPRVVPMEGMRIGTHLLPVGTRISAAQFVFHHNETVFPNPGQFDPERWLKSSSDELRTMEQYFMPFSKGSRACIGWQHANIYMFTALAHLWADFEMTAVENTPEALDWKDQKGAVPVTPPLVRLRRKDGI</sequence>
<evidence type="ECO:0000256" key="7">
    <source>
        <dbReference type="ARBA" id="ARBA00023033"/>
    </source>
</evidence>
<feature type="binding site" description="axial binding residue" evidence="8">
    <location>
        <position position="457"/>
    </location>
    <ligand>
        <name>heme</name>
        <dbReference type="ChEBI" id="CHEBI:30413"/>
    </ligand>
    <ligandPart>
        <name>Fe</name>
        <dbReference type="ChEBI" id="CHEBI:18248"/>
    </ligandPart>
</feature>
<dbReference type="PROSITE" id="PS00086">
    <property type="entry name" value="CYTOCHROME_P450"/>
    <property type="match status" value="1"/>
</dbReference>
<dbReference type="PANTHER" id="PTHR24305">
    <property type="entry name" value="CYTOCHROME P450"/>
    <property type="match status" value="1"/>
</dbReference>
<dbReference type="GO" id="GO:0004497">
    <property type="term" value="F:monooxygenase activity"/>
    <property type="evidence" value="ECO:0007669"/>
    <property type="project" value="UniProtKB-KW"/>
</dbReference>
<dbReference type="GO" id="GO:0016705">
    <property type="term" value="F:oxidoreductase activity, acting on paired donors, with incorporation or reduction of molecular oxygen"/>
    <property type="evidence" value="ECO:0007669"/>
    <property type="project" value="InterPro"/>
</dbReference>
<dbReference type="Pfam" id="PF00067">
    <property type="entry name" value="p450"/>
    <property type="match status" value="1"/>
</dbReference>
<dbReference type="EMBL" id="NEXV01000020">
    <property type="protein sequence ID" value="PIG90103.1"/>
    <property type="molecule type" value="Genomic_DNA"/>
</dbReference>
<evidence type="ECO:0000313" key="10">
    <source>
        <dbReference type="EMBL" id="PIG90103.1"/>
    </source>
</evidence>
<evidence type="ECO:0000256" key="8">
    <source>
        <dbReference type="PIRSR" id="PIRSR602401-1"/>
    </source>
</evidence>
<keyword evidence="4 8" id="KW-0479">Metal-binding</keyword>
<dbReference type="InterPro" id="IPR002401">
    <property type="entry name" value="Cyt_P450_E_grp-I"/>
</dbReference>
<dbReference type="GO" id="GO:0005506">
    <property type="term" value="F:iron ion binding"/>
    <property type="evidence" value="ECO:0007669"/>
    <property type="project" value="InterPro"/>
</dbReference>
<dbReference type="InterPro" id="IPR036396">
    <property type="entry name" value="Cyt_P450_sf"/>
</dbReference>
<protein>
    <recommendedName>
        <fullName evidence="12">Cytochrome P450</fullName>
    </recommendedName>
</protein>
<evidence type="ECO:0000256" key="4">
    <source>
        <dbReference type="ARBA" id="ARBA00022723"/>
    </source>
</evidence>
<keyword evidence="5 9" id="KW-0560">Oxidoreductase</keyword>
<dbReference type="SUPFAM" id="SSF48264">
    <property type="entry name" value="Cytochrome P450"/>
    <property type="match status" value="1"/>
</dbReference>
<proteinExistence type="inferred from homology"/>
<evidence type="ECO:0000256" key="5">
    <source>
        <dbReference type="ARBA" id="ARBA00023002"/>
    </source>
</evidence>
<dbReference type="Proteomes" id="UP000231358">
    <property type="component" value="Unassembled WGS sequence"/>
</dbReference>
<keyword evidence="7 9" id="KW-0503">Monooxygenase</keyword>
<evidence type="ECO:0000256" key="1">
    <source>
        <dbReference type="ARBA" id="ARBA00001971"/>
    </source>
</evidence>
<dbReference type="PRINTS" id="PR00385">
    <property type="entry name" value="P450"/>
</dbReference>
<organism evidence="10 11">
    <name type="scientific">Aspergillus arachidicola</name>
    <dbReference type="NCBI Taxonomy" id="656916"/>
    <lineage>
        <taxon>Eukaryota</taxon>
        <taxon>Fungi</taxon>
        <taxon>Dikarya</taxon>
        <taxon>Ascomycota</taxon>
        <taxon>Pezizomycotina</taxon>
        <taxon>Eurotiomycetes</taxon>
        <taxon>Eurotiomycetidae</taxon>
        <taxon>Eurotiales</taxon>
        <taxon>Aspergillaceae</taxon>
        <taxon>Aspergillus</taxon>
        <taxon>Aspergillus subgen. Circumdati</taxon>
    </lineage>
</organism>
<accession>A0A2G7GB83</accession>
<keyword evidence="11" id="KW-1185">Reference proteome</keyword>
<comment type="cofactor">
    <cofactor evidence="1 8">
        <name>heme</name>
        <dbReference type="ChEBI" id="CHEBI:30413"/>
    </cofactor>
</comment>
<gene>
    <name evidence="10" type="ORF">AARAC_001898</name>
</gene>
<keyword evidence="3 8" id="KW-0349">Heme</keyword>
<keyword evidence="6 8" id="KW-0408">Iron</keyword>
<evidence type="ECO:0000256" key="3">
    <source>
        <dbReference type="ARBA" id="ARBA00022617"/>
    </source>
</evidence>
<name>A0A2G7GB83_9EURO</name>